<feature type="signal peptide" evidence="1">
    <location>
        <begin position="1"/>
        <end position="18"/>
    </location>
</feature>
<evidence type="ECO:0000256" key="1">
    <source>
        <dbReference type="SAM" id="SignalP"/>
    </source>
</evidence>
<keyword evidence="1" id="KW-0732">Signal</keyword>
<evidence type="ECO:0000313" key="3">
    <source>
        <dbReference type="EMBL" id="BBK22335.1"/>
    </source>
</evidence>
<dbReference type="GO" id="GO:0016651">
    <property type="term" value="F:oxidoreductase activity, acting on NAD(P)H"/>
    <property type="evidence" value="ECO:0007669"/>
    <property type="project" value="UniProtKB-ARBA"/>
</dbReference>
<sequence length="357" mass="40132">MKKFLLSALIISMICTLASCTKDNSNRKSENYADSSQEKTAGLPIEKNRILIAYFSRYGNTDYPDDVDASTSASVVIDKERYGTTEYMARMIQKTVGGELFPIRTVTPYTDDFDELRDVNHNEMENNKLPELQKSNLDISNYDTIFIGYPVWATDVPQAVVSFLKKYDLSDKTVIPFCTHDGYGAGNSYNSIRVESSAKNMLEALAIEAKDIKDSSTVIENWLNSIGMLSKKTDEGETEIAIQIGNITLDGVLYNTALANEIKQYFPFTISMTKYAGREFYGGVDFYPESLEGGQKTFENGDITYCEDHHNMAIFYAQTDNPNLSVNVIPIGKVISDLSVFENLDNREEITFSLKHK</sequence>
<dbReference type="PROSITE" id="PS51257">
    <property type="entry name" value="PROKAR_LIPOPROTEIN"/>
    <property type="match status" value="1"/>
</dbReference>
<proteinExistence type="predicted"/>
<organism evidence="3 4">
    <name type="scientific">Amedibacterium intestinale</name>
    <dbReference type="NCBI Taxonomy" id="2583452"/>
    <lineage>
        <taxon>Bacteria</taxon>
        <taxon>Bacillati</taxon>
        <taxon>Bacillota</taxon>
        <taxon>Erysipelotrichia</taxon>
        <taxon>Erysipelotrichales</taxon>
        <taxon>Erysipelotrichaceae</taxon>
        <taxon>Amedibacterium</taxon>
    </lineage>
</organism>
<evidence type="ECO:0000313" key="4">
    <source>
        <dbReference type="Proteomes" id="UP000464754"/>
    </source>
</evidence>
<feature type="domain" description="Flavodoxin-like" evidence="2">
    <location>
        <begin position="74"/>
        <end position="227"/>
    </location>
</feature>
<dbReference type="InterPro" id="IPR041183">
    <property type="entry name" value="Cyclophilin-like"/>
</dbReference>
<dbReference type="Pfam" id="PF18050">
    <property type="entry name" value="Cyclophil_like2"/>
    <property type="match status" value="1"/>
</dbReference>
<dbReference type="PANTHER" id="PTHR39201">
    <property type="entry name" value="EXPORTED PROTEIN-RELATED"/>
    <property type="match status" value="1"/>
</dbReference>
<evidence type="ECO:0000259" key="2">
    <source>
        <dbReference type="PROSITE" id="PS50902"/>
    </source>
</evidence>
<dbReference type="InterPro" id="IPR008254">
    <property type="entry name" value="Flavodoxin/NO_synth"/>
</dbReference>
<dbReference type="InterPro" id="IPR029000">
    <property type="entry name" value="Cyclophilin-like_dom_sf"/>
</dbReference>
<dbReference type="PANTHER" id="PTHR39201:SF1">
    <property type="entry name" value="FLAVODOXIN-LIKE DOMAIN-CONTAINING PROTEIN"/>
    <property type="match status" value="1"/>
</dbReference>
<dbReference type="EMBL" id="AP019695">
    <property type="protein sequence ID" value="BBK22335.1"/>
    <property type="molecule type" value="Genomic_DNA"/>
</dbReference>
<dbReference type="InterPro" id="IPR029039">
    <property type="entry name" value="Flavoprotein-like_sf"/>
</dbReference>
<dbReference type="AlphaFoldDB" id="A0A6N4TIU5"/>
<name>A0A6N4TIU5_9FIRM</name>
<dbReference type="GO" id="GO:0010181">
    <property type="term" value="F:FMN binding"/>
    <property type="evidence" value="ECO:0007669"/>
    <property type="project" value="InterPro"/>
</dbReference>
<dbReference type="SUPFAM" id="SSF50891">
    <property type="entry name" value="Cyclophilin-like"/>
    <property type="match status" value="1"/>
</dbReference>
<gene>
    <name evidence="3" type="ORF">Aargi30884_12380</name>
</gene>
<dbReference type="Gene3D" id="2.40.100.20">
    <property type="match status" value="1"/>
</dbReference>
<dbReference type="Proteomes" id="UP000464754">
    <property type="component" value="Chromosome"/>
</dbReference>
<accession>A0A6N4TIU5</accession>
<dbReference type="PROSITE" id="PS50902">
    <property type="entry name" value="FLAVODOXIN_LIKE"/>
    <property type="match status" value="1"/>
</dbReference>
<dbReference type="SUPFAM" id="SSF52218">
    <property type="entry name" value="Flavoproteins"/>
    <property type="match status" value="1"/>
</dbReference>
<dbReference type="KEGG" id="aarg:Aargi30884_12380"/>
<feature type="chain" id="PRO_5038927640" description="Flavodoxin-like domain-containing protein" evidence="1">
    <location>
        <begin position="19"/>
        <end position="357"/>
    </location>
</feature>
<dbReference type="Pfam" id="PF12682">
    <property type="entry name" value="Flavodoxin_4"/>
    <property type="match status" value="1"/>
</dbReference>
<protein>
    <recommendedName>
        <fullName evidence="2">Flavodoxin-like domain-containing protein</fullName>
    </recommendedName>
</protein>
<reference evidence="4" key="1">
    <citation type="submission" date="2019-05" db="EMBL/GenBank/DDBJ databases">
        <title>Complete genome sequencing of Absiella argi strain JCM 30884.</title>
        <authorList>
            <person name="Sakamoto M."/>
            <person name="Murakami T."/>
            <person name="Mori H."/>
        </authorList>
    </citation>
    <scope>NUCLEOTIDE SEQUENCE [LARGE SCALE GENOMIC DNA]</scope>
    <source>
        <strain evidence="4">JCM 30884</strain>
    </source>
</reference>
<dbReference type="Gene3D" id="3.40.50.360">
    <property type="match status" value="1"/>
</dbReference>
<dbReference type="RefSeq" id="WP_115715480.1">
    <property type="nucleotide sequence ID" value="NZ_AP019695.1"/>
</dbReference>
<keyword evidence="4" id="KW-1185">Reference proteome</keyword>